<dbReference type="GO" id="GO:0015628">
    <property type="term" value="P:protein secretion by the type II secretion system"/>
    <property type="evidence" value="ECO:0007669"/>
    <property type="project" value="TreeGrafter"/>
</dbReference>
<accession>A0A9D2SFT3</accession>
<dbReference type="AlphaFoldDB" id="A0A9D2SFT3"/>
<gene>
    <name evidence="4" type="ORF">H9710_06080</name>
</gene>
<dbReference type="InterPro" id="IPR004509">
    <property type="entry name" value="Competence_ComEA_HhH"/>
</dbReference>
<feature type="compositionally biased region" description="Polar residues" evidence="1">
    <location>
        <begin position="77"/>
        <end position="91"/>
    </location>
</feature>
<proteinExistence type="predicted"/>
<dbReference type="InterPro" id="IPR051675">
    <property type="entry name" value="Endo/Exo/Phosphatase_dom_1"/>
</dbReference>
<protein>
    <submittedName>
        <fullName evidence="4">Helix-hairpin-helix domain-containing protein</fullName>
    </submittedName>
</protein>
<evidence type="ECO:0000313" key="5">
    <source>
        <dbReference type="Proteomes" id="UP000826793"/>
    </source>
</evidence>
<dbReference type="EMBL" id="DWXG01000049">
    <property type="protein sequence ID" value="HJB98131.1"/>
    <property type="molecule type" value="Genomic_DNA"/>
</dbReference>
<dbReference type="Gene3D" id="1.10.150.320">
    <property type="entry name" value="Photosystem II 12 kDa extrinsic protein"/>
    <property type="match status" value="1"/>
</dbReference>
<organism evidence="4 5">
    <name type="scientific">Candidatus Acutalibacter pullicola</name>
    <dbReference type="NCBI Taxonomy" id="2838417"/>
    <lineage>
        <taxon>Bacteria</taxon>
        <taxon>Bacillati</taxon>
        <taxon>Bacillota</taxon>
        <taxon>Clostridia</taxon>
        <taxon>Eubacteriales</taxon>
        <taxon>Acutalibacteraceae</taxon>
        <taxon>Acutalibacter</taxon>
    </lineage>
</organism>
<reference evidence="4" key="1">
    <citation type="journal article" date="2021" name="PeerJ">
        <title>Extensive microbial diversity within the chicken gut microbiome revealed by metagenomics and culture.</title>
        <authorList>
            <person name="Gilroy R."/>
            <person name="Ravi A."/>
            <person name="Getino M."/>
            <person name="Pursley I."/>
            <person name="Horton D.L."/>
            <person name="Alikhan N.F."/>
            <person name="Baker D."/>
            <person name="Gharbi K."/>
            <person name="Hall N."/>
            <person name="Watson M."/>
            <person name="Adriaenssens E.M."/>
            <person name="Foster-Nyarko E."/>
            <person name="Jarju S."/>
            <person name="Secka A."/>
            <person name="Antonio M."/>
            <person name="Oren A."/>
            <person name="Chaudhuri R.R."/>
            <person name="La Ragione R."/>
            <person name="Hildebrand F."/>
            <person name="Pallen M.J."/>
        </authorList>
    </citation>
    <scope>NUCLEOTIDE SEQUENCE</scope>
    <source>
        <strain evidence="4">CHK185-1770</strain>
    </source>
</reference>
<comment type="caution">
    <text evidence="4">The sequence shown here is derived from an EMBL/GenBank/DDBJ whole genome shotgun (WGS) entry which is preliminary data.</text>
</comment>
<evidence type="ECO:0000259" key="3">
    <source>
        <dbReference type="SMART" id="SM00278"/>
    </source>
</evidence>
<feature type="domain" description="Helix-hairpin-helix DNA-binding motif class 1" evidence="3">
    <location>
        <begin position="138"/>
        <end position="157"/>
    </location>
</feature>
<keyword evidence="2" id="KW-1133">Transmembrane helix</keyword>
<feature type="region of interest" description="Disordered" evidence="1">
    <location>
        <begin position="65"/>
        <end position="93"/>
    </location>
</feature>
<dbReference type="SUPFAM" id="SSF47781">
    <property type="entry name" value="RuvA domain 2-like"/>
    <property type="match status" value="1"/>
</dbReference>
<keyword evidence="2" id="KW-0812">Transmembrane</keyword>
<evidence type="ECO:0000313" key="4">
    <source>
        <dbReference type="EMBL" id="HJB98131.1"/>
    </source>
</evidence>
<reference evidence="4" key="2">
    <citation type="submission" date="2021-04" db="EMBL/GenBank/DDBJ databases">
        <authorList>
            <person name="Gilroy R."/>
        </authorList>
    </citation>
    <scope>NUCLEOTIDE SEQUENCE</scope>
    <source>
        <strain evidence="4">CHK185-1770</strain>
    </source>
</reference>
<keyword evidence="2" id="KW-0472">Membrane</keyword>
<evidence type="ECO:0000256" key="2">
    <source>
        <dbReference type="SAM" id="Phobius"/>
    </source>
</evidence>
<dbReference type="SMART" id="SM00278">
    <property type="entry name" value="HhH1"/>
    <property type="match status" value="2"/>
</dbReference>
<feature type="domain" description="Helix-hairpin-helix DNA-binding motif class 1" evidence="3">
    <location>
        <begin position="108"/>
        <end position="127"/>
    </location>
</feature>
<dbReference type="InterPro" id="IPR003583">
    <property type="entry name" value="Hlx-hairpin-Hlx_DNA-bd_motif"/>
</dbReference>
<dbReference type="PANTHER" id="PTHR21180">
    <property type="entry name" value="ENDONUCLEASE/EXONUCLEASE/PHOSPHATASE FAMILY DOMAIN-CONTAINING PROTEIN 1"/>
    <property type="match status" value="1"/>
</dbReference>
<dbReference type="GO" id="GO:0003677">
    <property type="term" value="F:DNA binding"/>
    <property type="evidence" value="ECO:0007669"/>
    <property type="project" value="InterPro"/>
</dbReference>
<evidence type="ECO:0000256" key="1">
    <source>
        <dbReference type="SAM" id="MobiDB-lite"/>
    </source>
</evidence>
<dbReference type="Pfam" id="PF12836">
    <property type="entry name" value="HHH_3"/>
    <property type="match status" value="1"/>
</dbReference>
<dbReference type="InterPro" id="IPR010994">
    <property type="entry name" value="RuvA_2-like"/>
</dbReference>
<dbReference type="PANTHER" id="PTHR21180:SF32">
    <property type="entry name" value="ENDONUCLEASE_EXONUCLEASE_PHOSPHATASE FAMILY DOMAIN-CONTAINING PROTEIN 1"/>
    <property type="match status" value="1"/>
</dbReference>
<dbReference type="GO" id="GO:0006281">
    <property type="term" value="P:DNA repair"/>
    <property type="evidence" value="ECO:0007669"/>
    <property type="project" value="InterPro"/>
</dbReference>
<feature type="transmembrane region" description="Helical" evidence="2">
    <location>
        <begin position="7"/>
        <end position="29"/>
    </location>
</feature>
<name>A0A9D2SFT3_9FIRM</name>
<sequence>MNRDARIRILLLLGAGMVATVALLLVYFVEPIRVYHVVPAASSMILTESEIPVSSGEVVSSAEVEVPVTSAKEEAETSTPLPDSQTESSGPQEVLVEKGINLNTATLEELDLLPGVGPAIAQRIVEYREANDGFYDIEEILDVSGIGEKTFEKLKPYITVE</sequence>
<dbReference type="NCBIfam" id="TIGR00426">
    <property type="entry name" value="competence protein ComEA helix-hairpin-helix repeat region"/>
    <property type="match status" value="1"/>
</dbReference>
<dbReference type="Proteomes" id="UP000826793">
    <property type="component" value="Unassembled WGS sequence"/>
</dbReference>
<dbReference type="GO" id="GO:0015627">
    <property type="term" value="C:type II protein secretion system complex"/>
    <property type="evidence" value="ECO:0007669"/>
    <property type="project" value="TreeGrafter"/>
</dbReference>